<reference evidence="10 11" key="3">
    <citation type="submission" date="2017-09" db="EMBL/GenBank/DDBJ databases">
        <title>Tripartite evolution among Lactobacillus johnsonii, Lactobacillus taiwanensis, Lactobacillus reuteri and their rodent host.</title>
        <authorList>
            <person name="Wang T."/>
            <person name="Knowles S."/>
            <person name="Cheng C."/>
        </authorList>
    </citation>
    <scope>NUCLEOTIDE SEQUENCE [LARGE SCALE GENOMIC DNA]</scope>
    <source>
        <strain evidence="9 10">609q</strain>
        <strain evidence="8 11">609u</strain>
    </source>
</reference>
<name>A0A256LFT5_9LACO</name>
<feature type="transmembrane region" description="Helical" evidence="7">
    <location>
        <begin position="49"/>
        <end position="71"/>
    </location>
</feature>
<feature type="transmembrane region" description="Helical" evidence="7">
    <location>
        <begin position="115"/>
        <end position="133"/>
    </location>
</feature>
<dbReference type="AlphaFoldDB" id="A0A256LFT5"/>
<gene>
    <name evidence="7" type="primary">lgt</name>
    <name evidence="8" type="ORF">CBF53_03465</name>
    <name evidence="9" type="ORF">CBF70_04575</name>
</gene>
<evidence type="ECO:0000313" key="10">
    <source>
        <dbReference type="Proteomes" id="UP000215828"/>
    </source>
</evidence>
<dbReference type="UniPathway" id="UPA00664"/>
<dbReference type="GO" id="GO:0042158">
    <property type="term" value="P:lipoprotein biosynthetic process"/>
    <property type="evidence" value="ECO:0007669"/>
    <property type="project" value="UniProtKB-UniRule"/>
</dbReference>
<keyword evidence="5 7" id="KW-1133">Transmembrane helix</keyword>
<evidence type="ECO:0000256" key="5">
    <source>
        <dbReference type="ARBA" id="ARBA00022989"/>
    </source>
</evidence>
<comment type="subcellular location">
    <subcellularLocation>
        <location evidence="7">Cell membrane</location>
        <topology evidence="7">Multi-pass membrane protein</topology>
    </subcellularLocation>
</comment>
<comment type="pathway">
    <text evidence="7">Protein modification; lipoprotein biosynthesis (diacylglyceryl transfer).</text>
</comment>
<keyword evidence="3 7" id="KW-0808">Transferase</keyword>
<dbReference type="GO" id="GO:0008961">
    <property type="term" value="F:phosphatidylglycerol-prolipoprotein diacylglyceryl transferase activity"/>
    <property type="evidence" value="ECO:0007669"/>
    <property type="project" value="UniProtKB-UniRule"/>
</dbReference>
<dbReference type="PANTHER" id="PTHR30589">
    <property type="entry name" value="PROLIPOPROTEIN DIACYLGLYCERYL TRANSFERASE"/>
    <property type="match status" value="1"/>
</dbReference>
<reference evidence="8 11" key="2">
    <citation type="submission" date="2017-05" db="EMBL/GenBank/DDBJ databases">
        <authorList>
            <person name="Lin X.B."/>
            <person name="Stothard P."/>
            <person name="Tasseva G."/>
            <person name="Walter J."/>
        </authorList>
    </citation>
    <scope>NUCLEOTIDE SEQUENCE [LARGE SCALE GENOMIC DNA]</scope>
    <source>
        <strain evidence="8 11">609u</strain>
    </source>
</reference>
<reference evidence="9 10" key="1">
    <citation type="submission" date="2017-04" db="EMBL/GenBank/DDBJ databases">
        <authorList>
            <person name="Afonso C.L."/>
            <person name="Miller P.J."/>
            <person name="Scott M.A."/>
            <person name="Spackman E."/>
            <person name="Goraichik I."/>
            <person name="Dimitrov K.M."/>
            <person name="Suarez D.L."/>
            <person name="Swayne D.E."/>
        </authorList>
    </citation>
    <scope>NUCLEOTIDE SEQUENCE [LARGE SCALE GENOMIC DNA]</scope>
    <source>
        <strain evidence="9 10">609q</strain>
    </source>
</reference>
<evidence type="ECO:0000313" key="8">
    <source>
        <dbReference type="EMBL" id="OYR88345.1"/>
    </source>
</evidence>
<keyword evidence="6 7" id="KW-0472">Membrane</keyword>
<protein>
    <recommendedName>
        <fullName evidence="7">Phosphatidylglycerol--prolipoprotein diacylglyceryl transferase</fullName>
        <ecNumber evidence="7">2.5.1.145</ecNumber>
    </recommendedName>
</protein>
<keyword evidence="2 7" id="KW-1003">Cell membrane</keyword>
<feature type="transmembrane region" description="Helical" evidence="7">
    <location>
        <begin position="237"/>
        <end position="255"/>
    </location>
</feature>
<organism evidence="9 10">
    <name type="scientific">Lactobacillus taiwanensis</name>
    <dbReference type="NCBI Taxonomy" id="508451"/>
    <lineage>
        <taxon>Bacteria</taxon>
        <taxon>Bacillati</taxon>
        <taxon>Bacillota</taxon>
        <taxon>Bacilli</taxon>
        <taxon>Lactobacillales</taxon>
        <taxon>Lactobacillaceae</taxon>
        <taxon>Lactobacillus</taxon>
    </lineage>
</organism>
<evidence type="ECO:0000256" key="3">
    <source>
        <dbReference type="ARBA" id="ARBA00022679"/>
    </source>
</evidence>
<sequence>MSLALNPVAFTLGSLQVKWYGILMATGVLVATLMAINEGKKRHIMPDDFIDFLLWAVPIGFIGARIYYVVFEWGYFSQHPDQIIAIWNGGIAIYGGLIAGLIVLLVFCHQRMLPPFLMLDIIAPGVMAAQVIARWGNFMNQEAHGAKTSLAFLESLHLPHFIIQQMYINGAYYQPTYLYESTLNLIGLILILSLRHRKHLFKRGEIFLSYVIWYSAVRFFVEGMRTDSLYIANTIRVSQALSLVLFFGAIILWVYRRKVVKPKWYLAGSGLKYPYNRD</sequence>
<comment type="caution">
    <text evidence="9">The sequence shown here is derived from an EMBL/GenBank/DDBJ whole genome shotgun (WGS) entry which is preliminary data.</text>
</comment>
<comment type="function">
    <text evidence="7">Catalyzes the transfer of the diacylglyceryl group from phosphatidylglycerol to the sulfhydryl group of the N-terminal cysteine of a prolipoprotein, the first step in the formation of mature lipoproteins.</text>
</comment>
<dbReference type="EMBL" id="NGNX01000011">
    <property type="protein sequence ID" value="OYR92299.1"/>
    <property type="molecule type" value="Genomic_DNA"/>
</dbReference>
<evidence type="ECO:0000313" key="9">
    <source>
        <dbReference type="EMBL" id="OYR92299.1"/>
    </source>
</evidence>
<evidence type="ECO:0000256" key="2">
    <source>
        <dbReference type="ARBA" id="ARBA00022475"/>
    </source>
</evidence>
<keyword evidence="9" id="KW-0449">Lipoprotein</keyword>
<feature type="binding site" evidence="7">
    <location>
        <position position="134"/>
    </location>
    <ligand>
        <name>a 1,2-diacyl-sn-glycero-3-phospho-(1'-sn-glycerol)</name>
        <dbReference type="ChEBI" id="CHEBI:64716"/>
    </ligand>
</feature>
<dbReference type="Proteomes" id="UP000215828">
    <property type="component" value="Unassembled WGS sequence"/>
</dbReference>
<evidence type="ECO:0000256" key="4">
    <source>
        <dbReference type="ARBA" id="ARBA00022692"/>
    </source>
</evidence>
<dbReference type="Pfam" id="PF01790">
    <property type="entry name" value="LGT"/>
    <property type="match status" value="1"/>
</dbReference>
<dbReference type="PANTHER" id="PTHR30589:SF0">
    <property type="entry name" value="PHOSPHATIDYLGLYCEROL--PROLIPOPROTEIN DIACYLGLYCERYL TRANSFERASE"/>
    <property type="match status" value="1"/>
</dbReference>
<feature type="transmembrane region" description="Helical" evidence="7">
    <location>
        <begin position="176"/>
        <end position="194"/>
    </location>
</feature>
<dbReference type="EC" id="2.5.1.145" evidence="7"/>
<keyword evidence="4 7" id="KW-0812">Transmembrane</keyword>
<feature type="transmembrane region" description="Helical" evidence="7">
    <location>
        <begin position="206"/>
        <end position="225"/>
    </location>
</feature>
<feature type="transmembrane region" description="Helical" evidence="7">
    <location>
        <begin position="20"/>
        <end position="37"/>
    </location>
</feature>
<keyword evidence="11" id="KW-1185">Reference proteome</keyword>
<dbReference type="RefSeq" id="WP_094496247.1">
    <property type="nucleotide sequence ID" value="NZ_CAJUTI010000002.1"/>
</dbReference>
<evidence type="ECO:0000256" key="7">
    <source>
        <dbReference type="HAMAP-Rule" id="MF_01147"/>
    </source>
</evidence>
<dbReference type="GeneID" id="64334123"/>
<comment type="similarity">
    <text evidence="1 7">Belongs to the Lgt family.</text>
</comment>
<evidence type="ECO:0000256" key="1">
    <source>
        <dbReference type="ARBA" id="ARBA00007150"/>
    </source>
</evidence>
<dbReference type="NCBIfam" id="TIGR00544">
    <property type="entry name" value="lgt"/>
    <property type="match status" value="1"/>
</dbReference>
<dbReference type="EMBL" id="NGNV01000011">
    <property type="protein sequence ID" value="OYR88345.1"/>
    <property type="molecule type" value="Genomic_DNA"/>
</dbReference>
<proteinExistence type="inferred from homology"/>
<evidence type="ECO:0000313" key="11">
    <source>
        <dbReference type="Proteomes" id="UP000216316"/>
    </source>
</evidence>
<dbReference type="InterPro" id="IPR001640">
    <property type="entry name" value="Lgt"/>
</dbReference>
<dbReference type="Proteomes" id="UP000216316">
    <property type="component" value="Unassembled WGS sequence"/>
</dbReference>
<dbReference type="HAMAP" id="MF_01147">
    <property type="entry name" value="Lgt"/>
    <property type="match status" value="1"/>
</dbReference>
<evidence type="ECO:0000256" key="6">
    <source>
        <dbReference type="ARBA" id="ARBA00023136"/>
    </source>
</evidence>
<dbReference type="GO" id="GO:0005886">
    <property type="term" value="C:plasma membrane"/>
    <property type="evidence" value="ECO:0007669"/>
    <property type="project" value="UniProtKB-SubCell"/>
</dbReference>
<comment type="catalytic activity">
    <reaction evidence="7">
        <text>L-cysteinyl-[prolipoprotein] + a 1,2-diacyl-sn-glycero-3-phospho-(1'-sn-glycerol) = an S-1,2-diacyl-sn-glyceryl-L-cysteinyl-[prolipoprotein] + sn-glycerol 1-phosphate + H(+)</text>
        <dbReference type="Rhea" id="RHEA:56712"/>
        <dbReference type="Rhea" id="RHEA-COMP:14679"/>
        <dbReference type="Rhea" id="RHEA-COMP:14680"/>
        <dbReference type="ChEBI" id="CHEBI:15378"/>
        <dbReference type="ChEBI" id="CHEBI:29950"/>
        <dbReference type="ChEBI" id="CHEBI:57685"/>
        <dbReference type="ChEBI" id="CHEBI:64716"/>
        <dbReference type="ChEBI" id="CHEBI:140658"/>
        <dbReference type="EC" id="2.5.1.145"/>
    </reaction>
</comment>
<feature type="transmembrane region" description="Helical" evidence="7">
    <location>
        <begin position="83"/>
        <end position="108"/>
    </location>
</feature>
<accession>A0A256LFT5</accession>